<dbReference type="Proteomes" id="UP000694036">
    <property type="component" value="Chromosome"/>
</dbReference>
<dbReference type="AlphaFoldDB" id="A0A8F5C1A7"/>
<evidence type="ECO:0000313" key="2">
    <source>
        <dbReference type="Proteomes" id="UP000694036"/>
    </source>
</evidence>
<sequence>MEQIVFRSTVSSYGTDKYGNKRYGITISSKLREKGEKLYGKEVIVIVIVPDDE</sequence>
<gene>
    <name evidence="1" type="ORF">J5U22_01891</name>
</gene>
<reference evidence="1 2" key="1">
    <citation type="journal article" date="2021" name="Environ. Microbiol.">
        <title>New insights into the diversity and evolution of the archaeal mobilome from three complete genomes of Saccharolobus shibatae.</title>
        <authorList>
            <person name="Medvedeva S."/>
            <person name="Brandt D."/>
            <person name="Cvirkaite-Krupovic V."/>
            <person name="Liu Y."/>
            <person name="Severinov K."/>
            <person name="Ishino S."/>
            <person name="Ishino Y."/>
            <person name="Prangishvili D."/>
            <person name="Kalinowski J."/>
            <person name="Krupovic M."/>
        </authorList>
    </citation>
    <scope>NUCLEOTIDE SEQUENCE [LARGE SCALE GENOMIC DNA]</scope>
    <source>
        <strain evidence="1 2">S38A</strain>
    </source>
</reference>
<organism evidence="1 2">
    <name type="scientific">Saccharolobus shibatae</name>
    <dbReference type="NCBI Taxonomy" id="2286"/>
    <lineage>
        <taxon>Archaea</taxon>
        <taxon>Thermoproteota</taxon>
        <taxon>Thermoprotei</taxon>
        <taxon>Sulfolobales</taxon>
        <taxon>Sulfolobaceae</taxon>
        <taxon>Saccharolobus</taxon>
    </lineage>
</organism>
<dbReference type="GeneID" id="65557244"/>
<keyword evidence="2" id="KW-1185">Reference proteome</keyword>
<evidence type="ECO:0000313" key="1">
    <source>
        <dbReference type="EMBL" id="QXJ35344.1"/>
    </source>
</evidence>
<dbReference type="EMBL" id="CP077713">
    <property type="protein sequence ID" value="QXJ35344.1"/>
    <property type="molecule type" value="Genomic_DNA"/>
</dbReference>
<accession>A0A8F5C1A7</accession>
<dbReference type="RefSeq" id="WP_218257940.1">
    <property type="nucleotide sequence ID" value="NZ_CP077713.1"/>
</dbReference>
<proteinExistence type="predicted"/>
<name>A0A8F5C1A7_9CREN</name>
<protein>
    <submittedName>
        <fullName evidence="1">Uncharacterized protein</fullName>
    </submittedName>
</protein>